<dbReference type="KEGG" id="sapp:SAC06_05945"/>
<name>A0AAU7V5B6_9ACTO</name>
<proteinExistence type="predicted"/>
<dbReference type="InterPro" id="IPR021555">
    <property type="entry name" value="DUF3000"/>
</dbReference>
<gene>
    <name evidence="1" type="ORF">SAC06_05945</name>
</gene>
<reference evidence="1" key="1">
    <citation type="submission" date="2023-11" db="EMBL/GenBank/DDBJ databases">
        <title>Scrofimicrobium hongkongense sp. nov., isolated from a patient with peritonitis.</title>
        <authorList>
            <person name="Lao H.Y."/>
            <person name="Wong A.Y.P."/>
            <person name="Ng T.L."/>
            <person name="Wong R.Y.L."/>
            <person name="Yau M.C.Y."/>
            <person name="Lam J.Y.W."/>
            <person name="Siu G.K.H."/>
        </authorList>
    </citation>
    <scope>NUCLEOTIDE SEQUENCE</scope>
    <source>
        <strain evidence="1">R131</strain>
    </source>
</reference>
<evidence type="ECO:0000313" key="1">
    <source>
        <dbReference type="EMBL" id="XBW07192.1"/>
    </source>
</evidence>
<dbReference type="Pfam" id="PF11452">
    <property type="entry name" value="DUF3000"/>
    <property type="match status" value="1"/>
</dbReference>
<protein>
    <submittedName>
        <fullName evidence="1">DUF3000 family protein</fullName>
    </submittedName>
</protein>
<dbReference type="EMBL" id="CP138335">
    <property type="protein sequence ID" value="XBW07192.1"/>
    <property type="molecule type" value="Genomic_DNA"/>
</dbReference>
<sequence length="182" mass="20020">MSNTPPQFVAALASLRRVARPDSLTFREIPAPQRLAPYSAAVAIQTVQEHGGQPLGQSTFVILYDPEQAEIWGSPLRLVGQLRTQIDEEMSSDPLLGEVLWLGLRDELGEAAELLLGTVTREISQTFGGLELRSSTLNIELRCSWSPVQDDLAPHLEAWGNYLLQVAAIPSENYLGFEVHDA</sequence>
<dbReference type="AlphaFoldDB" id="A0AAU7V5B6"/>
<dbReference type="RefSeq" id="WP_350257398.1">
    <property type="nucleotide sequence ID" value="NZ_CP138335.1"/>
</dbReference>
<accession>A0AAU7V5B6</accession>
<organism evidence="1">
    <name type="scientific">Scrofimicrobium appendicitidis</name>
    <dbReference type="NCBI Taxonomy" id="3079930"/>
    <lineage>
        <taxon>Bacteria</taxon>
        <taxon>Bacillati</taxon>
        <taxon>Actinomycetota</taxon>
        <taxon>Actinomycetes</taxon>
        <taxon>Actinomycetales</taxon>
        <taxon>Actinomycetaceae</taxon>
        <taxon>Scrofimicrobium</taxon>
    </lineage>
</organism>